<keyword evidence="7" id="KW-0456">Lyase</keyword>
<dbReference type="GO" id="GO:0003697">
    <property type="term" value="F:single-stranded DNA binding"/>
    <property type="evidence" value="ECO:0007669"/>
    <property type="project" value="InterPro"/>
</dbReference>
<dbReference type="PANTHER" id="PTHR13604">
    <property type="entry name" value="DC12-RELATED"/>
    <property type="match status" value="1"/>
</dbReference>
<protein>
    <recommendedName>
        <fullName evidence="8">Abasic site processing protein</fullName>
        <ecNumber evidence="8">3.4.-.-</ecNumber>
    </recommendedName>
</protein>
<dbReference type="GO" id="GO:0016829">
    <property type="term" value="F:lyase activity"/>
    <property type="evidence" value="ECO:0007669"/>
    <property type="project" value="UniProtKB-KW"/>
</dbReference>
<keyword evidence="6" id="KW-0238">DNA-binding</keyword>
<evidence type="ECO:0000313" key="10">
    <source>
        <dbReference type="Proteomes" id="UP001230496"/>
    </source>
</evidence>
<evidence type="ECO:0000256" key="6">
    <source>
        <dbReference type="ARBA" id="ARBA00023125"/>
    </source>
</evidence>
<dbReference type="AlphaFoldDB" id="A0AA49GBQ9"/>
<dbReference type="GO" id="GO:0006508">
    <property type="term" value="P:proteolysis"/>
    <property type="evidence" value="ECO:0007669"/>
    <property type="project" value="UniProtKB-KW"/>
</dbReference>
<keyword evidence="2 8" id="KW-0645">Protease</keyword>
<proteinExistence type="inferred from homology"/>
<evidence type="ECO:0000256" key="7">
    <source>
        <dbReference type="ARBA" id="ARBA00023239"/>
    </source>
</evidence>
<keyword evidence="4 8" id="KW-0378">Hydrolase</keyword>
<name>A0AA49GBQ9_9BACT</name>
<gene>
    <name evidence="9" type="ORF">QYS49_23020</name>
</gene>
<sequence>MCYDVSYLTQKKKKYAKRHPDKDMSALEDLFNEKGEPIKPIFHVTGFEHPKLPIITNENPEAISLIQWGLIPSWTKDDKQANEIHNKTINARGETLFEKPAFRKAAADRRCIIMVDGFFEHHHKQKQQIPYFISLKDQSPISLAGIWEDWENPENGKKISTASIVTTKANSLMAEIHNNPKLKEARMPLILPEELESEWLMMIEDKISEEQVKALIQPFDEKLMQAWPVKTIRGKKNKTQSADIIEKHEFGEQLGLF</sequence>
<comment type="similarity">
    <text evidence="1 8">Belongs to the SOS response-associated peptidase family.</text>
</comment>
<dbReference type="RefSeq" id="WP_308347435.1">
    <property type="nucleotide sequence ID" value="NZ_CP129971.1"/>
</dbReference>
<evidence type="ECO:0000256" key="5">
    <source>
        <dbReference type="ARBA" id="ARBA00023124"/>
    </source>
</evidence>
<evidence type="ECO:0000256" key="4">
    <source>
        <dbReference type="ARBA" id="ARBA00022801"/>
    </source>
</evidence>
<keyword evidence="3" id="KW-0227">DNA damage</keyword>
<evidence type="ECO:0000256" key="2">
    <source>
        <dbReference type="ARBA" id="ARBA00022670"/>
    </source>
</evidence>
<dbReference type="Pfam" id="PF02586">
    <property type="entry name" value="SRAP"/>
    <property type="match status" value="1"/>
</dbReference>
<dbReference type="InterPro" id="IPR036590">
    <property type="entry name" value="SRAP-like"/>
</dbReference>
<evidence type="ECO:0000256" key="8">
    <source>
        <dbReference type="RuleBase" id="RU364100"/>
    </source>
</evidence>
<dbReference type="GO" id="GO:0106300">
    <property type="term" value="P:protein-DNA covalent cross-linking repair"/>
    <property type="evidence" value="ECO:0007669"/>
    <property type="project" value="InterPro"/>
</dbReference>
<evidence type="ECO:0000256" key="3">
    <source>
        <dbReference type="ARBA" id="ARBA00022763"/>
    </source>
</evidence>
<dbReference type="EMBL" id="CP129971">
    <property type="protein sequence ID" value="WKK74570.1"/>
    <property type="molecule type" value="Genomic_DNA"/>
</dbReference>
<organism evidence="9 10">
    <name type="scientific">Marivirga salinarum</name>
    <dbReference type="NCBI Taxonomy" id="3059078"/>
    <lineage>
        <taxon>Bacteria</taxon>
        <taxon>Pseudomonadati</taxon>
        <taxon>Bacteroidota</taxon>
        <taxon>Cytophagia</taxon>
        <taxon>Cytophagales</taxon>
        <taxon>Marivirgaceae</taxon>
        <taxon>Marivirga</taxon>
    </lineage>
</organism>
<dbReference type="SUPFAM" id="SSF143081">
    <property type="entry name" value="BB1717-like"/>
    <property type="match status" value="1"/>
</dbReference>
<dbReference type="Proteomes" id="UP001230496">
    <property type="component" value="Chromosome"/>
</dbReference>
<dbReference type="GO" id="GO:0008233">
    <property type="term" value="F:peptidase activity"/>
    <property type="evidence" value="ECO:0007669"/>
    <property type="project" value="UniProtKB-KW"/>
</dbReference>
<dbReference type="PANTHER" id="PTHR13604:SF0">
    <property type="entry name" value="ABASIC SITE PROCESSING PROTEIN HMCES"/>
    <property type="match status" value="1"/>
</dbReference>
<dbReference type="EC" id="3.4.-.-" evidence="8"/>
<accession>A0AA49GBQ9</accession>
<dbReference type="InterPro" id="IPR003738">
    <property type="entry name" value="SRAP"/>
</dbReference>
<keyword evidence="5" id="KW-0190">Covalent protein-DNA linkage</keyword>
<reference evidence="9 10" key="1">
    <citation type="submission" date="2023-08" db="EMBL/GenBank/DDBJ databases">
        <title>Comparative genomics and taxonomic characterization of three novel marine species of genus Marivirga.</title>
        <authorList>
            <person name="Muhammad N."/>
            <person name="Kim S.-G."/>
        </authorList>
    </citation>
    <scope>NUCLEOTIDE SEQUENCE [LARGE SCALE GENOMIC DNA]</scope>
    <source>
        <strain evidence="9 10">BDSF4-3</strain>
    </source>
</reference>
<evidence type="ECO:0000256" key="1">
    <source>
        <dbReference type="ARBA" id="ARBA00008136"/>
    </source>
</evidence>
<evidence type="ECO:0000313" key="9">
    <source>
        <dbReference type="EMBL" id="WKK74570.1"/>
    </source>
</evidence>
<keyword evidence="10" id="KW-1185">Reference proteome</keyword>
<dbReference type="Gene3D" id="3.90.1680.10">
    <property type="entry name" value="SOS response associated peptidase-like"/>
    <property type="match status" value="1"/>
</dbReference>
<dbReference type="KEGG" id="msaa:QYS49_23020"/>